<evidence type="ECO:0000313" key="2">
    <source>
        <dbReference type="Proteomes" id="UP000251075"/>
    </source>
</evidence>
<dbReference type="Proteomes" id="UP000251075">
    <property type="component" value="Unassembled WGS sequence"/>
</dbReference>
<name>A0A364NX67_9PROT</name>
<dbReference type="RefSeq" id="WP_112144969.1">
    <property type="nucleotide sequence ID" value="NZ_PGTO01000008.1"/>
</dbReference>
<organism evidence="1 2">
    <name type="scientific">Paramagnetospirillum kuznetsovii</name>
    <dbReference type="NCBI Taxonomy" id="2053833"/>
    <lineage>
        <taxon>Bacteria</taxon>
        <taxon>Pseudomonadati</taxon>
        <taxon>Pseudomonadota</taxon>
        <taxon>Alphaproteobacteria</taxon>
        <taxon>Rhodospirillales</taxon>
        <taxon>Magnetospirillaceae</taxon>
        <taxon>Paramagnetospirillum</taxon>
    </lineage>
</organism>
<proteinExistence type="predicted"/>
<sequence length="73" mass="8274">MSLFFGNRGVPEIASGDVFRKIGTYGADWVVERLFDYPDIPRHARLIDQGSGRTMTVAVSMLLDPEMFKPIRK</sequence>
<reference evidence="1 2" key="1">
    <citation type="submission" date="2017-11" db="EMBL/GenBank/DDBJ databases">
        <title>Draft genome sequence of magnetotactic bacterium Magnetospirillum kuznetsovii LBB-42.</title>
        <authorList>
            <person name="Grouzdev D.S."/>
            <person name="Rysina M.S."/>
            <person name="Baslerov R.V."/>
            <person name="Koziaeva V."/>
        </authorList>
    </citation>
    <scope>NUCLEOTIDE SEQUENCE [LARGE SCALE GENOMIC DNA]</scope>
    <source>
        <strain evidence="1 2">LBB-42</strain>
    </source>
</reference>
<dbReference type="OrthoDB" id="8450447at2"/>
<accession>A0A364NX67</accession>
<comment type="caution">
    <text evidence="1">The sequence shown here is derived from an EMBL/GenBank/DDBJ whole genome shotgun (WGS) entry which is preliminary data.</text>
</comment>
<dbReference type="AlphaFoldDB" id="A0A364NX67"/>
<keyword evidence="2" id="KW-1185">Reference proteome</keyword>
<protein>
    <submittedName>
        <fullName evidence="1">Uncharacterized protein</fullName>
    </submittedName>
</protein>
<dbReference type="EMBL" id="PGTO01000008">
    <property type="protein sequence ID" value="RAU21691.1"/>
    <property type="molecule type" value="Genomic_DNA"/>
</dbReference>
<gene>
    <name evidence="1" type="ORF">CU669_11995</name>
</gene>
<evidence type="ECO:0000313" key="1">
    <source>
        <dbReference type="EMBL" id="RAU21691.1"/>
    </source>
</evidence>